<sequence>MKQRLTFARSCSSKVSSRKPQARHYAVVRGREMTHRDQVNLGKPDARRQMRGITATYTELPEDCNQRDWRNWLFPIEVGARRLSAQSVCRLMLAVELTGRNRRQTIRKPRKVP</sequence>
<evidence type="ECO:0000313" key="2">
    <source>
        <dbReference type="EMBL" id="KAH3866551.1"/>
    </source>
</evidence>
<feature type="region of interest" description="Disordered" evidence="1">
    <location>
        <begin position="8"/>
        <end position="37"/>
    </location>
</feature>
<dbReference type="AlphaFoldDB" id="A0A9D4RFG0"/>
<reference evidence="2" key="1">
    <citation type="journal article" date="2019" name="bioRxiv">
        <title>The Genome of the Zebra Mussel, Dreissena polymorpha: A Resource for Invasive Species Research.</title>
        <authorList>
            <person name="McCartney M.A."/>
            <person name="Auch B."/>
            <person name="Kono T."/>
            <person name="Mallez S."/>
            <person name="Zhang Y."/>
            <person name="Obille A."/>
            <person name="Becker A."/>
            <person name="Abrahante J.E."/>
            <person name="Garbe J."/>
            <person name="Badalamenti J.P."/>
            <person name="Herman A."/>
            <person name="Mangelson H."/>
            <person name="Liachko I."/>
            <person name="Sullivan S."/>
            <person name="Sone E.D."/>
            <person name="Koren S."/>
            <person name="Silverstein K.A.T."/>
            <person name="Beckman K.B."/>
            <person name="Gohl D.M."/>
        </authorList>
    </citation>
    <scope>NUCLEOTIDE SEQUENCE</scope>
    <source>
        <strain evidence="2">Duluth1</strain>
        <tissue evidence="2">Whole animal</tissue>
    </source>
</reference>
<protein>
    <submittedName>
        <fullName evidence="2">Uncharacterized protein</fullName>
    </submittedName>
</protein>
<evidence type="ECO:0000256" key="1">
    <source>
        <dbReference type="SAM" id="MobiDB-lite"/>
    </source>
</evidence>
<reference evidence="2" key="2">
    <citation type="submission" date="2020-11" db="EMBL/GenBank/DDBJ databases">
        <authorList>
            <person name="McCartney M.A."/>
            <person name="Auch B."/>
            <person name="Kono T."/>
            <person name="Mallez S."/>
            <person name="Becker A."/>
            <person name="Gohl D.M."/>
            <person name="Silverstein K.A.T."/>
            <person name="Koren S."/>
            <person name="Bechman K.B."/>
            <person name="Herman A."/>
            <person name="Abrahante J.E."/>
            <person name="Garbe J."/>
        </authorList>
    </citation>
    <scope>NUCLEOTIDE SEQUENCE</scope>
    <source>
        <strain evidence="2">Duluth1</strain>
        <tissue evidence="2">Whole animal</tissue>
    </source>
</reference>
<dbReference type="EMBL" id="JAIWYP010000002">
    <property type="protein sequence ID" value="KAH3866551.1"/>
    <property type="molecule type" value="Genomic_DNA"/>
</dbReference>
<name>A0A9D4RFG0_DREPO</name>
<evidence type="ECO:0000313" key="3">
    <source>
        <dbReference type="Proteomes" id="UP000828390"/>
    </source>
</evidence>
<comment type="caution">
    <text evidence="2">The sequence shown here is derived from an EMBL/GenBank/DDBJ whole genome shotgun (WGS) entry which is preliminary data.</text>
</comment>
<organism evidence="2 3">
    <name type="scientific">Dreissena polymorpha</name>
    <name type="common">Zebra mussel</name>
    <name type="synonym">Mytilus polymorpha</name>
    <dbReference type="NCBI Taxonomy" id="45954"/>
    <lineage>
        <taxon>Eukaryota</taxon>
        <taxon>Metazoa</taxon>
        <taxon>Spiralia</taxon>
        <taxon>Lophotrochozoa</taxon>
        <taxon>Mollusca</taxon>
        <taxon>Bivalvia</taxon>
        <taxon>Autobranchia</taxon>
        <taxon>Heteroconchia</taxon>
        <taxon>Euheterodonta</taxon>
        <taxon>Imparidentia</taxon>
        <taxon>Neoheterodontei</taxon>
        <taxon>Myida</taxon>
        <taxon>Dreissenoidea</taxon>
        <taxon>Dreissenidae</taxon>
        <taxon>Dreissena</taxon>
    </lineage>
</organism>
<accession>A0A9D4RFG0</accession>
<keyword evidence="3" id="KW-1185">Reference proteome</keyword>
<gene>
    <name evidence="2" type="ORF">DPMN_029637</name>
</gene>
<dbReference type="Proteomes" id="UP000828390">
    <property type="component" value="Unassembled WGS sequence"/>
</dbReference>
<proteinExistence type="predicted"/>